<organism evidence="2 3">
    <name type="scientific">Taenia crassiceps</name>
    <dbReference type="NCBI Taxonomy" id="6207"/>
    <lineage>
        <taxon>Eukaryota</taxon>
        <taxon>Metazoa</taxon>
        <taxon>Spiralia</taxon>
        <taxon>Lophotrochozoa</taxon>
        <taxon>Platyhelminthes</taxon>
        <taxon>Cestoda</taxon>
        <taxon>Eucestoda</taxon>
        <taxon>Cyclophyllidea</taxon>
        <taxon>Taeniidae</taxon>
        <taxon>Taenia</taxon>
    </lineage>
</organism>
<dbReference type="SUPFAM" id="SSF48371">
    <property type="entry name" value="ARM repeat"/>
    <property type="match status" value="1"/>
</dbReference>
<dbReference type="InterPro" id="IPR057567">
    <property type="entry name" value="TPR_TTI1_C"/>
</dbReference>
<name>A0ABR4QPD7_9CEST</name>
<comment type="caution">
    <text evidence="2">The sequence shown here is derived from an EMBL/GenBank/DDBJ whole genome shotgun (WGS) entry which is preliminary data.</text>
</comment>
<dbReference type="PANTHER" id="PTHR18460:SF3">
    <property type="entry name" value="TELO2-INTERACTING PROTEIN 1 HOMOLOG"/>
    <property type="match status" value="1"/>
</dbReference>
<feature type="domain" description="TTI1 C-terminal TPR" evidence="1">
    <location>
        <begin position="685"/>
        <end position="926"/>
    </location>
</feature>
<dbReference type="PANTHER" id="PTHR18460">
    <property type="entry name" value="TEL2 INTERACTING PROTEIN 1 TTI1 FAMILY MEMBER"/>
    <property type="match status" value="1"/>
</dbReference>
<evidence type="ECO:0000259" key="1">
    <source>
        <dbReference type="Pfam" id="PF24181"/>
    </source>
</evidence>
<gene>
    <name evidence="2" type="ORF">TcWFU_001625</name>
</gene>
<sequence>MGIDDSTDMSDEAWMYLITITVDCLSFSSLAVDHIVDMSLLPYLAHLYSHILKVVRSQRSNKVRFRAISSIEALLDCFGKIHDGDSSLGCASALRILSKLVVVCFGNETLQTIEYENMKDKIQLKDYSSFVEKSIVPLGKLLKPCSTSILSEPITYSPSAKDRLFLALSDFSSGILHDCWRFLNLSLEAQTLRNHLLGSLIIVHVDEDCSSFKKASDVLSEISERVFPTLTSQEISGLHFVGLPGVEVVHDVARQILLDGSEELTISLQKCSDENICRSLFGRMCGITKFLGVKGISRFIENESNLESYLMTLCKYLELDADTVCLIDEVPSLPSETCACVQLFRKYFVHFRNSANLYRVLEVVSLLNCSCVNFDCVTHMLMRIVELDADFEASSLLLLSACLAGLSQCDDQPRSERISLVATLLDGLSDRNLLQLNAKTDQTAITQWPAPEQPIISEIPTLTTRDQKIRCLKACIFMELLATASTIWGSSAEEGAVYPDEMQTFVLHMFGLATGTGLVASTAQRALSSISKNCGYSRFEEFTCAASEPILSSLSIDFHSVLLSIPPDNSTFSTSLLFMKLDAACRALTYLVDNTTFEAIQRVQPTVMQMLICLDLSYEFAASIFLPVLRKIVGFCLRPPPTGSEGTSNASHIQAICSSSTIASEGSFIEKIKNRRNDKDVISTCMKKALEMTSALVNLTRRQHSYAFAESSSPKDQSVTPSTSACAQESLDIQQDQPITRPTHIRLAEEVMLRAIHMMSSSDSRLKVMAMSLLCDGCSLLTDEDVLLPLVHKTWSPLLARMQDRNPAVVEKAFELFATLTSVAGTFIRSRATTDLIGCLVTFLVRGASFSAGATSSFECLTACRVQKRLLYAIGPICVQLELFSDALQPVVKVLCTYTDEDQPLILREAAASSLWRLYELDPGVVAYELYEHGFLDQ</sequence>
<dbReference type="Proteomes" id="UP001651158">
    <property type="component" value="Unassembled WGS sequence"/>
</dbReference>
<reference evidence="2 3" key="1">
    <citation type="journal article" date="2022" name="Front. Cell. Infect. Microbiol.">
        <title>The Genomes of Two Strains of Taenia crassiceps the Animal Model for the Study of Human Cysticercosis.</title>
        <authorList>
            <person name="Bobes R.J."/>
            <person name="Estrada K."/>
            <person name="Rios-Valencia D.G."/>
            <person name="Calderon-Gallegos A."/>
            <person name="de la Torre P."/>
            <person name="Carrero J.C."/>
            <person name="Sanchez-Flores A."/>
            <person name="Laclette J.P."/>
        </authorList>
    </citation>
    <scope>NUCLEOTIDE SEQUENCE [LARGE SCALE GENOMIC DNA]</scope>
    <source>
        <strain evidence="2">WFUcys</strain>
    </source>
</reference>
<evidence type="ECO:0000313" key="2">
    <source>
        <dbReference type="EMBL" id="KAL5111418.1"/>
    </source>
</evidence>
<proteinExistence type="predicted"/>
<dbReference type="InterPro" id="IPR052587">
    <property type="entry name" value="TELO2-interacting_protein_1"/>
</dbReference>
<dbReference type="InterPro" id="IPR016024">
    <property type="entry name" value="ARM-type_fold"/>
</dbReference>
<accession>A0ABR4QPD7</accession>
<keyword evidence="3" id="KW-1185">Reference proteome</keyword>
<dbReference type="Gene3D" id="1.25.10.10">
    <property type="entry name" value="Leucine-rich Repeat Variant"/>
    <property type="match status" value="1"/>
</dbReference>
<protein>
    <recommendedName>
        <fullName evidence="1">TTI1 C-terminal TPR domain-containing protein</fullName>
    </recommendedName>
</protein>
<dbReference type="Pfam" id="PF24181">
    <property type="entry name" value="TPR_TTI1_C"/>
    <property type="match status" value="1"/>
</dbReference>
<dbReference type="InterPro" id="IPR011989">
    <property type="entry name" value="ARM-like"/>
</dbReference>
<evidence type="ECO:0000313" key="3">
    <source>
        <dbReference type="Proteomes" id="UP001651158"/>
    </source>
</evidence>
<dbReference type="EMBL" id="JAKROA010000001">
    <property type="protein sequence ID" value="KAL5111418.1"/>
    <property type="molecule type" value="Genomic_DNA"/>
</dbReference>